<dbReference type="OrthoDB" id="9850503at2"/>
<feature type="transmembrane region" description="Helical" evidence="1">
    <location>
        <begin position="24"/>
        <end position="50"/>
    </location>
</feature>
<keyword evidence="1" id="KW-1133">Transmembrane helix</keyword>
<comment type="caution">
    <text evidence="2">The sequence shown here is derived from an EMBL/GenBank/DDBJ whole genome shotgun (WGS) entry which is preliminary data.</text>
</comment>
<name>A0A4R2M566_RUBGE</name>
<dbReference type="GeneID" id="99683809"/>
<dbReference type="Proteomes" id="UP000295106">
    <property type="component" value="Unassembled WGS sequence"/>
</dbReference>
<sequence>MSSASPQSEVFVMRSLTPAEVDHLATISAISFVVGALAMACVLGVALAVALKTKAPGRWSAFLGIALVSAWWALVQSMGGDLEATFGPVALLVTYTVYSVFAVVFAIGYWRMSFAVFRQRATPAADREA</sequence>
<dbReference type="RefSeq" id="WP_132647791.1">
    <property type="nucleotide sequence ID" value="NZ_CP181386.1"/>
</dbReference>
<reference evidence="2 3" key="1">
    <citation type="submission" date="2019-03" db="EMBL/GenBank/DDBJ databases">
        <title>Genomic Encyclopedia of Type Strains, Phase IV (KMG-IV): sequencing the most valuable type-strain genomes for metagenomic binning, comparative biology and taxonomic classification.</title>
        <authorList>
            <person name="Goeker M."/>
        </authorList>
    </citation>
    <scope>NUCLEOTIDE SEQUENCE [LARGE SCALE GENOMIC DNA]</scope>
    <source>
        <strain evidence="2 3">DSM 1709</strain>
    </source>
</reference>
<gene>
    <name evidence="2" type="ORF">EV684_10863</name>
</gene>
<organism evidence="2 3">
    <name type="scientific">Rubrivivax gelatinosus</name>
    <name type="common">Rhodocyclus gelatinosus</name>
    <name type="synonym">Rhodopseudomonas gelatinosa</name>
    <dbReference type="NCBI Taxonomy" id="28068"/>
    <lineage>
        <taxon>Bacteria</taxon>
        <taxon>Pseudomonadati</taxon>
        <taxon>Pseudomonadota</taxon>
        <taxon>Betaproteobacteria</taxon>
        <taxon>Burkholderiales</taxon>
        <taxon>Sphaerotilaceae</taxon>
        <taxon>Rubrivivax</taxon>
    </lineage>
</organism>
<evidence type="ECO:0000313" key="3">
    <source>
        <dbReference type="Proteomes" id="UP000295106"/>
    </source>
</evidence>
<feature type="transmembrane region" description="Helical" evidence="1">
    <location>
        <begin position="57"/>
        <end position="74"/>
    </location>
</feature>
<keyword evidence="1" id="KW-0812">Transmembrane</keyword>
<feature type="transmembrane region" description="Helical" evidence="1">
    <location>
        <begin position="86"/>
        <end position="110"/>
    </location>
</feature>
<accession>A0A4R2M566</accession>
<proteinExistence type="predicted"/>
<evidence type="ECO:0000256" key="1">
    <source>
        <dbReference type="SAM" id="Phobius"/>
    </source>
</evidence>
<evidence type="ECO:0000313" key="2">
    <source>
        <dbReference type="EMBL" id="TCP01722.1"/>
    </source>
</evidence>
<keyword evidence="1" id="KW-0472">Membrane</keyword>
<dbReference type="AlphaFoldDB" id="A0A4R2M566"/>
<dbReference type="EMBL" id="SLXD01000008">
    <property type="protein sequence ID" value="TCP01722.1"/>
    <property type="molecule type" value="Genomic_DNA"/>
</dbReference>
<evidence type="ECO:0008006" key="4">
    <source>
        <dbReference type="Google" id="ProtNLM"/>
    </source>
</evidence>
<protein>
    <recommendedName>
        <fullName evidence="4">Transmembrane protein</fullName>
    </recommendedName>
</protein>